<feature type="transmembrane region" description="Helical" evidence="5">
    <location>
        <begin position="291"/>
        <end position="315"/>
    </location>
</feature>
<comment type="caution">
    <text evidence="7">The sequence shown here is derived from an EMBL/GenBank/DDBJ whole genome shotgun (WGS) entry which is preliminary data.</text>
</comment>
<dbReference type="InterPro" id="IPR051533">
    <property type="entry name" value="WaaL-like"/>
</dbReference>
<dbReference type="PANTHER" id="PTHR37422:SF23">
    <property type="entry name" value="TEICHURONIC ACID BIOSYNTHESIS PROTEIN TUAE"/>
    <property type="match status" value="1"/>
</dbReference>
<organism evidence="7 8">
    <name type="scientific">Hydrogenophaga atypica</name>
    <dbReference type="NCBI Taxonomy" id="249409"/>
    <lineage>
        <taxon>Bacteria</taxon>
        <taxon>Pseudomonadati</taxon>
        <taxon>Pseudomonadota</taxon>
        <taxon>Betaproteobacteria</taxon>
        <taxon>Burkholderiales</taxon>
        <taxon>Comamonadaceae</taxon>
        <taxon>Hydrogenophaga</taxon>
    </lineage>
</organism>
<evidence type="ECO:0000256" key="2">
    <source>
        <dbReference type="ARBA" id="ARBA00022692"/>
    </source>
</evidence>
<name>A0ABW2QPC5_9BURK</name>
<evidence type="ECO:0000256" key="3">
    <source>
        <dbReference type="ARBA" id="ARBA00022989"/>
    </source>
</evidence>
<protein>
    <submittedName>
        <fullName evidence="7">O-antigen ligase family protein</fullName>
    </submittedName>
</protein>
<gene>
    <name evidence="7" type="ORF">ACFQPB_18940</name>
</gene>
<comment type="subcellular location">
    <subcellularLocation>
        <location evidence="1">Membrane</location>
        <topology evidence="1">Multi-pass membrane protein</topology>
    </subcellularLocation>
</comment>
<dbReference type="PANTHER" id="PTHR37422">
    <property type="entry name" value="TEICHURONIC ACID BIOSYNTHESIS PROTEIN TUAE"/>
    <property type="match status" value="1"/>
</dbReference>
<feature type="transmembrane region" description="Helical" evidence="5">
    <location>
        <begin position="80"/>
        <end position="101"/>
    </location>
</feature>
<feature type="domain" description="O-antigen ligase-related" evidence="6">
    <location>
        <begin position="157"/>
        <end position="306"/>
    </location>
</feature>
<dbReference type="RefSeq" id="WP_382226622.1">
    <property type="nucleotide sequence ID" value="NZ_JBHTCA010000021.1"/>
</dbReference>
<keyword evidence="4 5" id="KW-0472">Membrane</keyword>
<keyword evidence="3 5" id="KW-1133">Transmembrane helix</keyword>
<evidence type="ECO:0000256" key="4">
    <source>
        <dbReference type="ARBA" id="ARBA00023136"/>
    </source>
</evidence>
<proteinExistence type="predicted"/>
<feature type="transmembrane region" description="Helical" evidence="5">
    <location>
        <begin position="193"/>
        <end position="211"/>
    </location>
</feature>
<evidence type="ECO:0000256" key="1">
    <source>
        <dbReference type="ARBA" id="ARBA00004141"/>
    </source>
</evidence>
<dbReference type="GO" id="GO:0016874">
    <property type="term" value="F:ligase activity"/>
    <property type="evidence" value="ECO:0007669"/>
    <property type="project" value="UniProtKB-KW"/>
</dbReference>
<evidence type="ECO:0000313" key="8">
    <source>
        <dbReference type="Proteomes" id="UP001596501"/>
    </source>
</evidence>
<dbReference type="Proteomes" id="UP001596501">
    <property type="component" value="Unassembled WGS sequence"/>
</dbReference>
<feature type="transmembrane region" description="Helical" evidence="5">
    <location>
        <begin position="122"/>
        <end position="139"/>
    </location>
</feature>
<evidence type="ECO:0000256" key="5">
    <source>
        <dbReference type="SAM" id="Phobius"/>
    </source>
</evidence>
<keyword evidence="8" id="KW-1185">Reference proteome</keyword>
<evidence type="ECO:0000313" key="7">
    <source>
        <dbReference type="EMBL" id="MFC7410941.1"/>
    </source>
</evidence>
<keyword evidence="7" id="KW-0436">Ligase</keyword>
<dbReference type="EMBL" id="JBHTCA010000021">
    <property type="protein sequence ID" value="MFC7410941.1"/>
    <property type="molecule type" value="Genomic_DNA"/>
</dbReference>
<reference evidence="8" key="1">
    <citation type="journal article" date="2019" name="Int. J. Syst. Evol. Microbiol.">
        <title>The Global Catalogue of Microorganisms (GCM) 10K type strain sequencing project: providing services to taxonomists for standard genome sequencing and annotation.</title>
        <authorList>
            <consortium name="The Broad Institute Genomics Platform"/>
            <consortium name="The Broad Institute Genome Sequencing Center for Infectious Disease"/>
            <person name="Wu L."/>
            <person name="Ma J."/>
        </authorList>
    </citation>
    <scope>NUCLEOTIDE SEQUENCE [LARGE SCALE GENOMIC DNA]</scope>
    <source>
        <strain evidence="8">CGMCC 1.12371</strain>
    </source>
</reference>
<dbReference type="InterPro" id="IPR007016">
    <property type="entry name" value="O-antigen_ligase-rel_domated"/>
</dbReference>
<dbReference type="Pfam" id="PF04932">
    <property type="entry name" value="Wzy_C"/>
    <property type="match status" value="1"/>
</dbReference>
<feature type="transmembrane region" description="Helical" evidence="5">
    <location>
        <begin position="327"/>
        <end position="345"/>
    </location>
</feature>
<accession>A0ABW2QPC5</accession>
<feature type="transmembrane region" description="Helical" evidence="5">
    <location>
        <begin position="29"/>
        <end position="48"/>
    </location>
</feature>
<keyword evidence="2 5" id="KW-0812">Transmembrane</keyword>
<sequence length="386" mass="42607">MLFLLTCLLLSDSTSFWERWPFADHPGLGWLLLASLVWPMVVLLATGWEAASASRLFHIVRVAWVLTLGLMLRPNEAWQAVYGLLIGAGLSVTVILVHQVWPLPDNPLWAKLLIVDGNASSQKMIMLACTAGVGLWLALQNRHGILHRVLLLSLAGAAMTAAARYGYSRNAYMLLVLLPGALFLYRLRHHRAALWVPPVLVLTIFALAWSLSPVMQARWLRAISELQASLAGLDYEGSSVGVRWAMFRLAWDSIWAHPLLGTGLGSWEPIWHAHSVQAPLMSLTNNPHNDFLLYGMETGLPGMLILATTLGWFLWKSWVNHSPLGGIAFLLAIAVVVTATINAPFRDATLGMSLIWLMAATTSLHTRLPQTHSDQHVVMTPKPNTP</sequence>
<feature type="transmembrane region" description="Helical" evidence="5">
    <location>
        <begin position="145"/>
        <end position="163"/>
    </location>
</feature>
<evidence type="ECO:0000259" key="6">
    <source>
        <dbReference type="Pfam" id="PF04932"/>
    </source>
</evidence>